<evidence type="ECO:0000256" key="2">
    <source>
        <dbReference type="SAM" id="Phobius"/>
    </source>
</evidence>
<feature type="transmembrane region" description="Helical" evidence="2">
    <location>
        <begin position="50"/>
        <end position="72"/>
    </location>
</feature>
<dbReference type="Gene3D" id="3.40.50.1820">
    <property type="entry name" value="alpha/beta hydrolase"/>
    <property type="match status" value="1"/>
</dbReference>
<dbReference type="InterPro" id="IPR050955">
    <property type="entry name" value="Plant_Biomass_Hydrol_Est"/>
</dbReference>
<dbReference type="EMBL" id="SNWQ01000060">
    <property type="protein sequence ID" value="TDO27485.1"/>
    <property type="molecule type" value="Genomic_DNA"/>
</dbReference>
<keyword evidence="2" id="KW-0812">Transmembrane</keyword>
<accession>A0A4R6J046</accession>
<dbReference type="PANTHER" id="PTHR43037:SF1">
    <property type="entry name" value="BLL1128 PROTEIN"/>
    <property type="match status" value="1"/>
</dbReference>
<dbReference type="GO" id="GO:0016787">
    <property type="term" value="F:hydrolase activity"/>
    <property type="evidence" value="ECO:0007669"/>
    <property type="project" value="UniProtKB-KW"/>
</dbReference>
<keyword evidence="4" id="KW-1185">Reference proteome</keyword>
<dbReference type="Proteomes" id="UP000295388">
    <property type="component" value="Unassembled WGS sequence"/>
</dbReference>
<reference evidence="3 4" key="1">
    <citation type="submission" date="2019-03" db="EMBL/GenBank/DDBJ databases">
        <title>Genomic Encyclopedia of Type Strains, Phase III (KMG-III): the genomes of soil and plant-associated and newly described type strains.</title>
        <authorList>
            <person name="Whitman W."/>
        </authorList>
    </citation>
    <scope>NUCLEOTIDE SEQUENCE [LARGE SCALE GENOMIC DNA]</scope>
    <source>
        <strain evidence="3 4">VKM Ac-2527</strain>
    </source>
</reference>
<protein>
    <submittedName>
        <fullName evidence="3">Dienelactone hydrolase family protein</fullName>
    </submittedName>
</protein>
<keyword evidence="3" id="KW-0378">Hydrolase</keyword>
<evidence type="ECO:0000256" key="1">
    <source>
        <dbReference type="ARBA" id="ARBA00022729"/>
    </source>
</evidence>
<organism evidence="3 4">
    <name type="scientific">Kribbella caucasensis</name>
    <dbReference type="NCBI Taxonomy" id="2512215"/>
    <lineage>
        <taxon>Bacteria</taxon>
        <taxon>Bacillati</taxon>
        <taxon>Actinomycetota</taxon>
        <taxon>Actinomycetes</taxon>
        <taxon>Propionibacteriales</taxon>
        <taxon>Kribbellaceae</taxon>
        <taxon>Kribbella</taxon>
    </lineage>
</organism>
<proteinExistence type="predicted"/>
<comment type="caution">
    <text evidence="3">The sequence shown here is derived from an EMBL/GenBank/DDBJ whole genome shotgun (WGS) entry which is preliminary data.</text>
</comment>
<name>A0A4R6J046_9ACTN</name>
<evidence type="ECO:0000313" key="4">
    <source>
        <dbReference type="Proteomes" id="UP000295388"/>
    </source>
</evidence>
<keyword evidence="2" id="KW-1133">Transmembrane helix</keyword>
<dbReference type="PANTHER" id="PTHR43037">
    <property type="entry name" value="UNNAMED PRODUCT-RELATED"/>
    <property type="match status" value="1"/>
</dbReference>
<keyword evidence="1" id="KW-0732">Signal</keyword>
<dbReference type="SUPFAM" id="SSF53474">
    <property type="entry name" value="alpha/beta-Hydrolases"/>
    <property type="match status" value="1"/>
</dbReference>
<keyword evidence="2" id="KW-0472">Membrane</keyword>
<dbReference type="InterPro" id="IPR029058">
    <property type="entry name" value="AB_hydrolase_fold"/>
</dbReference>
<dbReference type="AlphaFoldDB" id="A0A4R6J046"/>
<gene>
    <name evidence="3" type="ORF">EV643_1607</name>
</gene>
<evidence type="ECO:0000313" key="3">
    <source>
        <dbReference type="EMBL" id="TDO27485.1"/>
    </source>
</evidence>
<sequence>MTRRGSRSLLDRGSFAGLRYGNQLLIGVNKEDGSALMTRMRKGGTTMRKLRAALVGGLAALLVGLAVMPAGATIIDRGTYSGTDSYVYDDCGYPVEVQAEFSGSYRVRAGKNGDQSAFFLKDTSSYRETHTNLDTGEWFVVRGQSVTNEIGATRVEGSVFEFVTVVAGQPFVVEDSSGNVVLRDRGAVRYRTLFDTGGDGEPGGTFLEFLGAEISGPHPGFFVDFCRIAGDLIGTGSSQRLTARPAGTTDSPSGYYEYLPPGYGGGERSPLLVFLHGFGENGDGSSAELGNLLATGIPQLIRNSGWLSERPFVVLAPQHANPTEDAPYAACEAVEHPGSCVMRIQHDLGHPENGSPCTTPAEVRDFLSYAIANYDVDPRRVYLTGLSCGAFGAWEYVAEQAGPQVAAMVPIAGDGRPAWETSKCQLGDVAIWAFHGDADDIVAPAGSIEPLTDLMACPAPPRRDAELTVYPGVDHDSWTRTYNLTAGHDIYNWLLGFTVP</sequence>